<evidence type="ECO:0000256" key="4">
    <source>
        <dbReference type="PROSITE-ProRule" id="PRU00267"/>
    </source>
</evidence>
<comment type="subcellular location">
    <subcellularLocation>
        <location evidence="1">Nucleus</location>
    </subcellularLocation>
</comment>
<dbReference type="SUPFAM" id="SSF47095">
    <property type="entry name" value="HMG-box"/>
    <property type="match status" value="2"/>
</dbReference>
<keyword evidence="3 4" id="KW-0539">Nucleus</keyword>
<organism evidence="7 8">
    <name type="scientific">Coemansia reversa (strain ATCC 12441 / NRRL 1564)</name>
    <dbReference type="NCBI Taxonomy" id="763665"/>
    <lineage>
        <taxon>Eukaryota</taxon>
        <taxon>Fungi</taxon>
        <taxon>Fungi incertae sedis</taxon>
        <taxon>Zoopagomycota</taxon>
        <taxon>Kickxellomycotina</taxon>
        <taxon>Kickxellomycetes</taxon>
        <taxon>Kickxellales</taxon>
        <taxon>Kickxellaceae</taxon>
        <taxon>Coemansia</taxon>
    </lineage>
</organism>
<evidence type="ECO:0000256" key="3">
    <source>
        <dbReference type="ARBA" id="ARBA00023242"/>
    </source>
</evidence>
<feature type="DNA-binding region" description="HMG box" evidence="4">
    <location>
        <begin position="102"/>
        <end position="169"/>
    </location>
</feature>
<accession>A0A2G5B3N3</accession>
<sequence length="277" mass="31224">MLRILGTFTKLAFRSSNTRSLKLGLTRGFTVTASSFIPAAVHGKKTAAAPSRKIKKPAAAKPKKKKTVVAKKPKVKKPKKGPTKQEQLEAKLNSRRVILRVPKAAPTAYGLFIQKFGGFAPGSEPSNIAERARLYSSKWKSLSDKEKQSYQEESQKLRSEHEVTMRKWWSTVDLDLVALENKRRRRQSKAGTKPTLLKDPFKPKRPVSAFIRFSTERMSENKDVSNGIEDVSKAVKHAAQIWKNLSDAEKAPFTKAAQADTRRYREDMDKYLKSHSA</sequence>
<feature type="domain" description="HMG box" evidence="6">
    <location>
        <begin position="203"/>
        <end position="272"/>
    </location>
</feature>
<dbReference type="PROSITE" id="PS50118">
    <property type="entry name" value="HMG_BOX_2"/>
    <property type="match status" value="2"/>
</dbReference>
<feature type="compositionally biased region" description="Basic residues" evidence="5">
    <location>
        <begin position="52"/>
        <end position="82"/>
    </location>
</feature>
<dbReference type="InterPro" id="IPR036910">
    <property type="entry name" value="HMG_box_dom_sf"/>
</dbReference>
<evidence type="ECO:0000259" key="6">
    <source>
        <dbReference type="PROSITE" id="PS50118"/>
    </source>
</evidence>
<dbReference type="Gene3D" id="1.10.30.10">
    <property type="entry name" value="High mobility group box domain"/>
    <property type="match status" value="2"/>
</dbReference>
<protein>
    <submittedName>
        <fullName evidence="7">HMG-box</fullName>
    </submittedName>
</protein>
<dbReference type="Pfam" id="PF09011">
    <property type="entry name" value="HMG_box_2"/>
    <property type="match status" value="1"/>
</dbReference>
<dbReference type="STRING" id="763665.A0A2G5B3N3"/>
<keyword evidence="8" id="KW-1185">Reference proteome</keyword>
<dbReference type="Pfam" id="PF00505">
    <property type="entry name" value="HMG_box"/>
    <property type="match status" value="1"/>
</dbReference>
<dbReference type="OrthoDB" id="1919336at2759"/>
<keyword evidence="2 4" id="KW-0238">DNA-binding</keyword>
<evidence type="ECO:0000313" key="8">
    <source>
        <dbReference type="Proteomes" id="UP000242474"/>
    </source>
</evidence>
<evidence type="ECO:0000313" key="7">
    <source>
        <dbReference type="EMBL" id="PIA13630.1"/>
    </source>
</evidence>
<reference evidence="7 8" key="1">
    <citation type="journal article" date="2015" name="Genome Biol. Evol.">
        <title>Phylogenomic analyses indicate that early fungi evolved digesting cell walls of algal ancestors of land plants.</title>
        <authorList>
            <person name="Chang Y."/>
            <person name="Wang S."/>
            <person name="Sekimoto S."/>
            <person name="Aerts A.L."/>
            <person name="Choi C."/>
            <person name="Clum A."/>
            <person name="LaButti K.M."/>
            <person name="Lindquist E.A."/>
            <person name="Yee Ngan C."/>
            <person name="Ohm R.A."/>
            <person name="Salamov A.A."/>
            <person name="Grigoriev I.V."/>
            <person name="Spatafora J.W."/>
            <person name="Berbee M.L."/>
        </authorList>
    </citation>
    <scope>NUCLEOTIDE SEQUENCE [LARGE SCALE GENOMIC DNA]</scope>
    <source>
        <strain evidence="7 8">NRRL 1564</strain>
    </source>
</reference>
<dbReference type="Proteomes" id="UP000242474">
    <property type="component" value="Unassembled WGS sequence"/>
</dbReference>
<dbReference type="GO" id="GO:0003677">
    <property type="term" value="F:DNA binding"/>
    <property type="evidence" value="ECO:0007669"/>
    <property type="project" value="UniProtKB-UniRule"/>
</dbReference>
<feature type="domain" description="HMG box" evidence="6">
    <location>
        <begin position="102"/>
        <end position="169"/>
    </location>
</feature>
<dbReference type="InterPro" id="IPR009071">
    <property type="entry name" value="HMG_box_dom"/>
</dbReference>
<proteinExistence type="predicted"/>
<feature type="DNA-binding region" description="HMG box" evidence="4">
    <location>
        <begin position="203"/>
        <end position="272"/>
    </location>
</feature>
<dbReference type="GO" id="GO:0005634">
    <property type="term" value="C:nucleus"/>
    <property type="evidence" value="ECO:0007669"/>
    <property type="project" value="UniProtKB-SubCell"/>
</dbReference>
<evidence type="ECO:0000256" key="2">
    <source>
        <dbReference type="ARBA" id="ARBA00023125"/>
    </source>
</evidence>
<dbReference type="EMBL" id="KZ303529">
    <property type="protein sequence ID" value="PIA13630.1"/>
    <property type="molecule type" value="Genomic_DNA"/>
</dbReference>
<dbReference type="SMART" id="SM00398">
    <property type="entry name" value="HMG"/>
    <property type="match status" value="2"/>
</dbReference>
<evidence type="ECO:0000256" key="1">
    <source>
        <dbReference type="ARBA" id="ARBA00004123"/>
    </source>
</evidence>
<dbReference type="PANTHER" id="PTHR48112:SF32">
    <property type="entry name" value="HIGH MOBILITY GROUP PROTEIN B3"/>
    <property type="match status" value="1"/>
</dbReference>
<dbReference type="InterPro" id="IPR050342">
    <property type="entry name" value="HMGB"/>
</dbReference>
<feature type="region of interest" description="Disordered" evidence="5">
    <location>
        <begin position="47"/>
        <end position="89"/>
    </location>
</feature>
<gene>
    <name evidence="7" type="ORF">COEREDRAFT_83337</name>
</gene>
<evidence type="ECO:0000256" key="5">
    <source>
        <dbReference type="SAM" id="MobiDB-lite"/>
    </source>
</evidence>
<dbReference type="PANTHER" id="PTHR48112">
    <property type="entry name" value="HIGH MOBILITY GROUP PROTEIN DSP1"/>
    <property type="match status" value="1"/>
</dbReference>
<dbReference type="AlphaFoldDB" id="A0A2G5B3N3"/>
<name>A0A2G5B3N3_COERN</name>